<dbReference type="RefSeq" id="WP_040107061.1">
    <property type="nucleotide sequence ID" value="NZ_CP010418.1"/>
</dbReference>
<dbReference type="Proteomes" id="UP000068210">
    <property type="component" value="Plasmid pAcX50c"/>
</dbReference>
<keyword evidence="2" id="KW-0614">Plasmid</keyword>
<keyword evidence="3" id="KW-1185">Reference proteome</keyword>
<dbReference type="Gene3D" id="1.10.260.40">
    <property type="entry name" value="lambda repressor-like DNA-binding domains"/>
    <property type="match status" value="1"/>
</dbReference>
<geneLocation type="plasmid" evidence="2 3">
    <name>pAcX50c</name>
</geneLocation>
<evidence type="ECO:0000313" key="2">
    <source>
        <dbReference type="EMBL" id="AJE23483.1"/>
    </source>
</evidence>
<dbReference type="HOGENOM" id="CLU_140347_0_0_6"/>
<feature type="domain" description="HTH cro/C1-type" evidence="1">
    <location>
        <begin position="10"/>
        <end position="64"/>
    </location>
</feature>
<dbReference type="InterPro" id="IPR010982">
    <property type="entry name" value="Lambda_DNA-bd_dom_sf"/>
</dbReference>
<dbReference type="EMBL" id="CP010418">
    <property type="protein sequence ID" value="AJE23483.1"/>
    <property type="molecule type" value="Genomic_DNA"/>
</dbReference>
<sequence length="125" mass="13898">MYNIIFFTNVLRILDEKGMTKSELASKADMSVSFLSDLTNGKANPSLKIMENLATALETPLPMLLESSDLDREALDAIAGGRMPQSLPKGFVRISAVLPEAKAFVVRRWEEEAKKKLKLQEKGRS</sequence>
<dbReference type="KEGG" id="acx:Achr_c10"/>
<dbReference type="SUPFAM" id="SSF47413">
    <property type="entry name" value="lambda repressor-like DNA-binding domains"/>
    <property type="match status" value="1"/>
</dbReference>
<protein>
    <submittedName>
        <fullName evidence="2">Conjugal transfer protein TrbA</fullName>
    </submittedName>
</protein>
<dbReference type="InterPro" id="IPR001387">
    <property type="entry name" value="Cro/C1-type_HTH"/>
</dbReference>
<accession>A0A0C4WKY1</accession>
<proteinExistence type="predicted"/>
<evidence type="ECO:0000313" key="3">
    <source>
        <dbReference type="Proteomes" id="UP000068210"/>
    </source>
</evidence>
<dbReference type="SMART" id="SM00530">
    <property type="entry name" value="HTH_XRE"/>
    <property type="match status" value="1"/>
</dbReference>
<dbReference type="NCBIfam" id="NF010465">
    <property type="entry name" value="PRK13890.1"/>
    <property type="match status" value="1"/>
</dbReference>
<evidence type="ECO:0000259" key="1">
    <source>
        <dbReference type="PROSITE" id="PS50943"/>
    </source>
</evidence>
<name>A0A0C4WKY1_9GAMM</name>
<dbReference type="PROSITE" id="PS50943">
    <property type="entry name" value="HTH_CROC1"/>
    <property type="match status" value="1"/>
</dbReference>
<reference evidence="2 3" key="1">
    <citation type="journal article" date="2015" name="PLoS ONE">
        <title>Azotobacter Genomes: The Genome of Azotobacter chroococcum NCIMB 8003 (ATCC 4412).</title>
        <authorList>
            <person name="Robson R.L."/>
            <person name="Jones R."/>
            <person name="Robson R.M."/>
            <person name="Schwartz A."/>
            <person name="Richardson T.H."/>
        </authorList>
    </citation>
    <scope>NUCLEOTIDE SEQUENCE [LARGE SCALE GENOMIC DNA]</scope>
    <source>
        <strain evidence="2 3">NCIMB 8003</strain>
        <plasmid evidence="3">Plasmid pAcX50c</plasmid>
    </source>
</reference>
<dbReference type="GO" id="GO:0003677">
    <property type="term" value="F:DNA binding"/>
    <property type="evidence" value="ECO:0007669"/>
    <property type="project" value="InterPro"/>
</dbReference>
<dbReference type="AlphaFoldDB" id="A0A0C4WKY1"/>
<dbReference type="CDD" id="cd00093">
    <property type="entry name" value="HTH_XRE"/>
    <property type="match status" value="1"/>
</dbReference>
<organism evidence="2 3">
    <name type="scientific">Azotobacter chroococcum NCIMB 8003</name>
    <dbReference type="NCBI Taxonomy" id="1328314"/>
    <lineage>
        <taxon>Bacteria</taxon>
        <taxon>Pseudomonadati</taxon>
        <taxon>Pseudomonadota</taxon>
        <taxon>Gammaproteobacteria</taxon>
        <taxon>Pseudomonadales</taxon>
        <taxon>Pseudomonadaceae</taxon>
        <taxon>Azotobacter</taxon>
    </lineage>
</organism>
<gene>
    <name evidence="2" type="primary">trbA</name>
    <name evidence="2" type="ORF">Achr_c10</name>
</gene>
<dbReference type="Pfam" id="PF01381">
    <property type="entry name" value="HTH_3"/>
    <property type="match status" value="1"/>
</dbReference>